<evidence type="ECO:0000313" key="1">
    <source>
        <dbReference type="EMBL" id="KAF2620139.1"/>
    </source>
</evidence>
<dbReference type="EMBL" id="QGKW02000007">
    <property type="protein sequence ID" value="KAF2620139.1"/>
    <property type="molecule type" value="Genomic_DNA"/>
</dbReference>
<name>A0A8S9MSF4_BRACR</name>
<sequence>MVATIVLIKDADGYMHDQDGHLRNAARKEQMDDVKAKLDSVHKLLKKQASFAEDVEAVDVDNDRY</sequence>
<proteinExistence type="predicted"/>
<gene>
    <name evidence="1" type="ORF">F2Q68_00039196</name>
</gene>
<protein>
    <submittedName>
        <fullName evidence="1">Uncharacterized protein</fullName>
    </submittedName>
</protein>
<organism evidence="1 2">
    <name type="scientific">Brassica cretica</name>
    <name type="common">Mustard</name>
    <dbReference type="NCBI Taxonomy" id="69181"/>
    <lineage>
        <taxon>Eukaryota</taxon>
        <taxon>Viridiplantae</taxon>
        <taxon>Streptophyta</taxon>
        <taxon>Embryophyta</taxon>
        <taxon>Tracheophyta</taxon>
        <taxon>Spermatophyta</taxon>
        <taxon>Magnoliopsida</taxon>
        <taxon>eudicotyledons</taxon>
        <taxon>Gunneridae</taxon>
        <taxon>Pentapetalae</taxon>
        <taxon>rosids</taxon>
        <taxon>malvids</taxon>
        <taxon>Brassicales</taxon>
        <taxon>Brassicaceae</taxon>
        <taxon>Brassiceae</taxon>
        <taxon>Brassica</taxon>
    </lineage>
</organism>
<comment type="caution">
    <text evidence="1">The sequence shown here is derived from an EMBL/GenBank/DDBJ whole genome shotgun (WGS) entry which is preliminary data.</text>
</comment>
<dbReference type="AlphaFoldDB" id="A0A8S9MSF4"/>
<evidence type="ECO:0000313" key="2">
    <source>
        <dbReference type="Proteomes" id="UP000712281"/>
    </source>
</evidence>
<dbReference type="Proteomes" id="UP000712281">
    <property type="component" value="Unassembled WGS sequence"/>
</dbReference>
<accession>A0A8S9MSF4</accession>
<reference evidence="1" key="1">
    <citation type="submission" date="2019-12" db="EMBL/GenBank/DDBJ databases">
        <title>Genome sequencing and annotation of Brassica cretica.</title>
        <authorList>
            <person name="Studholme D.J."/>
            <person name="Sarris P.F."/>
        </authorList>
    </citation>
    <scope>NUCLEOTIDE SEQUENCE</scope>
    <source>
        <strain evidence="1">PFS-001/15</strain>
        <tissue evidence="1">Leaf</tissue>
    </source>
</reference>